<evidence type="ECO:0000313" key="1">
    <source>
        <dbReference type="EMBL" id="MFB9832680.1"/>
    </source>
</evidence>
<accession>A0ABV5YCD3</accession>
<evidence type="ECO:0000313" key="2">
    <source>
        <dbReference type="Proteomes" id="UP001589627"/>
    </source>
</evidence>
<reference evidence="1 2" key="1">
    <citation type="submission" date="2024-09" db="EMBL/GenBank/DDBJ databases">
        <authorList>
            <person name="Sun Q."/>
            <person name="Mori K."/>
        </authorList>
    </citation>
    <scope>NUCLEOTIDE SEQUENCE [LARGE SCALE GENOMIC DNA]</scope>
    <source>
        <strain evidence="1 2">TBRC 0563</strain>
    </source>
</reference>
<proteinExistence type="predicted"/>
<gene>
    <name evidence="1" type="ORF">ACFFNX_10835</name>
</gene>
<comment type="caution">
    <text evidence="1">The sequence shown here is derived from an EMBL/GenBank/DDBJ whole genome shotgun (WGS) entry which is preliminary data.</text>
</comment>
<keyword evidence="2" id="KW-1185">Reference proteome</keyword>
<dbReference type="Proteomes" id="UP001589627">
    <property type="component" value="Unassembled WGS sequence"/>
</dbReference>
<protein>
    <submittedName>
        <fullName evidence="1">Uncharacterized protein</fullName>
    </submittedName>
</protein>
<name>A0ABV5YCD3_9ACTN</name>
<organism evidence="1 2">
    <name type="scientific">Actinoallomurus acaciae</name>
    <dbReference type="NCBI Taxonomy" id="502577"/>
    <lineage>
        <taxon>Bacteria</taxon>
        <taxon>Bacillati</taxon>
        <taxon>Actinomycetota</taxon>
        <taxon>Actinomycetes</taxon>
        <taxon>Streptosporangiales</taxon>
        <taxon>Thermomonosporaceae</taxon>
        <taxon>Actinoallomurus</taxon>
    </lineage>
</organism>
<dbReference type="RefSeq" id="WP_378198870.1">
    <property type="nucleotide sequence ID" value="NZ_JBHLZP010000056.1"/>
</dbReference>
<sequence length="47" mass="4552">MRGDSWEDAARAGAIGGAYACGTAGTHTSFVDAPTLDGEPARVAGGG</sequence>
<dbReference type="EMBL" id="JBHLZP010000056">
    <property type="protein sequence ID" value="MFB9832680.1"/>
    <property type="molecule type" value="Genomic_DNA"/>
</dbReference>